<protein>
    <recommendedName>
        <fullName evidence="2">DUF5671 domain-containing protein</fullName>
    </recommendedName>
</protein>
<feature type="transmembrane region" description="Helical" evidence="1">
    <location>
        <begin position="109"/>
        <end position="128"/>
    </location>
</feature>
<dbReference type="EMBL" id="WJPO01000006">
    <property type="protein sequence ID" value="MRH20566.1"/>
    <property type="molecule type" value="Genomic_DNA"/>
</dbReference>
<sequence length="211" mass="23075">MRPAEQLSQFVAEALSAGRSRLEIAAALRAAGWTETETAEALGAWAEGDFLPPVPRPRPYVSASEAFVYGLMFLALAMTTWHVTALGFRLIDRWIPSLSDPATYYSADAIRWSIASLVVFFPLFLILNQRTTRAARRDQGVRRSAVRRWFGHLTLFLATLALLGDLIAVIYAALGGDLTLRFLAKAGLVAVTAGIVLVYFRGEMAEPDDAG</sequence>
<evidence type="ECO:0000313" key="4">
    <source>
        <dbReference type="Proteomes" id="UP000466730"/>
    </source>
</evidence>
<evidence type="ECO:0000259" key="2">
    <source>
        <dbReference type="Pfam" id="PF18920"/>
    </source>
</evidence>
<feature type="domain" description="DUF5671" evidence="2">
    <location>
        <begin position="65"/>
        <end position="197"/>
    </location>
</feature>
<evidence type="ECO:0000256" key="1">
    <source>
        <dbReference type="SAM" id="Phobius"/>
    </source>
</evidence>
<proteinExistence type="predicted"/>
<keyword evidence="1" id="KW-0472">Membrane</keyword>
<feature type="transmembrane region" description="Helical" evidence="1">
    <location>
        <begin position="149"/>
        <end position="174"/>
    </location>
</feature>
<reference evidence="3 4" key="1">
    <citation type="submission" date="2019-11" db="EMBL/GenBank/DDBJ databases">
        <title>Draft Whole-Genome sequence of the marine photosynthetic bacterium Rhodovulum strictum DSM 11289.</title>
        <authorList>
            <person name="Kyndt J.A."/>
            <person name="Meyer T.E."/>
        </authorList>
    </citation>
    <scope>NUCLEOTIDE SEQUENCE [LARGE SCALE GENOMIC DNA]</scope>
    <source>
        <strain evidence="3 4">DSM 11289</strain>
    </source>
</reference>
<name>A0A844B2G9_9RHOB</name>
<dbReference type="Pfam" id="PF18920">
    <property type="entry name" value="DUF5671"/>
    <property type="match status" value="1"/>
</dbReference>
<keyword evidence="1" id="KW-0812">Transmembrane</keyword>
<dbReference type="RefSeq" id="WP_153747872.1">
    <property type="nucleotide sequence ID" value="NZ_BAAADI010000008.1"/>
</dbReference>
<keyword evidence="1" id="KW-1133">Transmembrane helix</keyword>
<dbReference type="Proteomes" id="UP000466730">
    <property type="component" value="Unassembled WGS sequence"/>
</dbReference>
<dbReference type="AlphaFoldDB" id="A0A844B2G9"/>
<organism evidence="3 4">
    <name type="scientific">Rhodovulum strictum</name>
    <dbReference type="NCBI Taxonomy" id="58314"/>
    <lineage>
        <taxon>Bacteria</taxon>
        <taxon>Pseudomonadati</taxon>
        <taxon>Pseudomonadota</taxon>
        <taxon>Alphaproteobacteria</taxon>
        <taxon>Rhodobacterales</taxon>
        <taxon>Paracoccaceae</taxon>
        <taxon>Rhodovulum</taxon>
    </lineage>
</organism>
<gene>
    <name evidence="3" type="ORF">GH815_06135</name>
</gene>
<evidence type="ECO:0000313" key="3">
    <source>
        <dbReference type="EMBL" id="MRH20566.1"/>
    </source>
</evidence>
<comment type="caution">
    <text evidence="3">The sequence shown here is derived from an EMBL/GenBank/DDBJ whole genome shotgun (WGS) entry which is preliminary data.</text>
</comment>
<dbReference type="OrthoDB" id="529444at2"/>
<dbReference type="InterPro" id="IPR043728">
    <property type="entry name" value="DUF5671"/>
</dbReference>
<feature type="transmembrane region" description="Helical" evidence="1">
    <location>
        <begin position="66"/>
        <end position="89"/>
    </location>
</feature>
<keyword evidence="4" id="KW-1185">Reference proteome</keyword>
<feature type="transmembrane region" description="Helical" evidence="1">
    <location>
        <begin position="180"/>
        <end position="200"/>
    </location>
</feature>
<accession>A0A844B2G9</accession>